<dbReference type="Proteomes" id="UP000828390">
    <property type="component" value="Unassembled WGS sequence"/>
</dbReference>
<evidence type="ECO:0000313" key="3">
    <source>
        <dbReference type="Proteomes" id="UP000828390"/>
    </source>
</evidence>
<sequence>MASASTPVKVVRHCFTCNSQTKGRLRNINNVAMRNITFKSHFEVLGCDLEEVNTSKFVMCESCLKTLDKVSSMKSVLKTNLNDCKSVHERQKRMILHSISPTVKRFVQNRLTPIKPRKSVKQLFSANHPESDKECYRKTSTLKLDLPIPPDHLYSAAPTTTSHAEHTYSVKELKDKPNSKENVSVYFLHKKKLLSPLPITQEAKEILQETTENMINGKTSAEEMLAAIVEIPVILERLWQIILMKLSFEMDQLCRKTEPSVLRLKVGDIKPQTFCHQILFEMHQRCPRALDFLMTMACPVHLAMPEDSRIIAGMYAMAMYARNNQLIGFQKCMAASCIRYNAGNGLLGLLHTFGLSIPEKTKLVMLDDLGKINGREVTTALNQGKTLKITVDNIDGRIKANQIRYGSGNRDYHYTHWSVIIDRFDPRDLEGLGTQPKVVPAKGPDATTFFLSKEEKTSLRNCYSWMVQRILVEDVPALSAFSSVVPTVLNHQYRKVVDRPTEVYPMFVIMKDPKSLPNCVQIMDTMLETLKSFYTSAGRGEEFENNTTIPLGGDQLTRVTFDSARHLRAGTHTRNDRLEQFTPVIEELFHVQQDLLEKIFKTFYKTETAREAGSLANYRAVLHRTNVNGDVKANGYEAHKDFLITVTRALLMELTCESLRLEKPDDIQEMLPTDLQEMTASNKRRWFEKKVSPVVDKIVGTSSAPPAPDMNVMIQHKGTLYHVAISAENAGKTIQLKLNGDIIQINVPAQKENVQEEMEDDVQKYSTSIVRVAIDFMVFCEVIKAGDINMISILMKRFIPLFIGLSSYKSKYAIECVDFITKTECLLSEYDSVRVKLGLLVNRKGKPGKNKPADMQQENNIKLVKHVIRGLGAGKTDKAMMRVSKAAPVVSELVAGFESSGAKRKKRKSKSLNEDLFVLSTKLRELRPFKGNRSRQMESFNKLSANIIGEVEKEKLQEFVIRHSIRAMNKLDHVD</sequence>
<dbReference type="AlphaFoldDB" id="A0A9D3Y7S7"/>
<proteinExistence type="predicted"/>
<dbReference type="EMBL" id="JAIWYP010000016">
    <property type="protein sequence ID" value="KAH3695433.1"/>
    <property type="molecule type" value="Genomic_DNA"/>
</dbReference>
<evidence type="ECO:0000259" key="1">
    <source>
        <dbReference type="Pfam" id="PF20231"/>
    </source>
</evidence>
<reference evidence="2" key="2">
    <citation type="submission" date="2020-11" db="EMBL/GenBank/DDBJ databases">
        <authorList>
            <person name="McCartney M.A."/>
            <person name="Auch B."/>
            <person name="Kono T."/>
            <person name="Mallez S."/>
            <person name="Becker A."/>
            <person name="Gohl D.M."/>
            <person name="Silverstein K.A.T."/>
            <person name="Koren S."/>
            <person name="Bechman K.B."/>
            <person name="Herman A."/>
            <person name="Abrahante J.E."/>
            <person name="Garbe J."/>
        </authorList>
    </citation>
    <scope>NUCLEOTIDE SEQUENCE</scope>
    <source>
        <strain evidence="2">Duluth1</strain>
        <tissue evidence="2">Whole animal</tissue>
    </source>
</reference>
<name>A0A9D3Y7S7_DREPO</name>
<dbReference type="Pfam" id="PF20231">
    <property type="entry name" value="DUF6589"/>
    <property type="match status" value="1"/>
</dbReference>
<dbReference type="OrthoDB" id="6120968at2759"/>
<organism evidence="2 3">
    <name type="scientific">Dreissena polymorpha</name>
    <name type="common">Zebra mussel</name>
    <name type="synonym">Mytilus polymorpha</name>
    <dbReference type="NCBI Taxonomy" id="45954"/>
    <lineage>
        <taxon>Eukaryota</taxon>
        <taxon>Metazoa</taxon>
        <taxon>Spiralia</taxon>
        <taxon>Lophotrochozoa</taxon>
        <taxon>Mollusca</taxon>
        <taxon>Bivalvia</taxon>
        <taxon>Autobranchia</taxon>
        <taxon>Heteroconchia</taxon>
        <taxon>Euheterodonta</taxon>
        <taxon>Imparidentia</taxon>
        <taxon>Neoheterodontei</taxon>
        <taxon>Myida</taxon>
        <taxon>Dreissenoidea</taxon>
        <taxon>Dreissenidae</taxon>
        <taxon>Dreissena</taxon>
    </lineage>
</organism>
<reference evidence="2" key="1">
    <citation type="journal article" date="2019" name="bioRxiv">
        <title>The Genome of the Zebra Mussel, Dreissena polymorpha: A Resource for Invasive Species Research.</title>
        <authorList>
            <person name="McCartney M.A."/>
            <person name="Auch B."/>
            <person name="Kono T."/>
            <person name="Mallez S."/>
            <person name="Zhang Y."/>
            <person name="Obille A."/>
            <person name="Becker A."/>
            <person name="Abrahante J.E."/>
            <person name="Garbe J."/>
            <person name="Badalamenti J.P."/>
            <person name="Herman A."/>
            <person name="Mangelson H."/>
            <person name="Liachko I."/>
            <person name="Sullivan S."/>
            <person name="Sone E.D."/>
            <person name="Koren S."/>
            <person name="Silverstein K.A.T."/>
            <person name="Beckman K.B."/>
            <person name="Gohl D.M."/>
        </authorList>
    </citation>
    <scope>NUCLEOTIDE SEQUENCE</scope>
    <source>
        <strain evidence="2">Duluth1</strain>
        <tissue evidence="2">Whole animal</tissue>
    </source>
</reference>
<feature type="domain" description="DUF6589" evidence="1">
    <location>
        <begin position="449"/>
        <end position="901"/>
    </location>
</feature>
<evidence type="ECO:0000313" key="2">
    <source>
        <dbReference type="EMBL" id="KAH3695433.1"/>
    </source>
</evidence>
<dbReference type="InterPro" id="IPR046496">
    <property type="entry name" value="DUF6589"/>
</dbReference>
<comment type="caution">
    <text evidence="2">The sequence shown here is derived from an EMBL/GenBank/DDBJ whole genome shotgun (WGS) entry which is preliminary data.</text>
</comment>
<gene>
    <name evidence="2" type="ORF">DPMN_082892</name>
</gene>
<protein>
    <recommendedName>
        <fullName evidence="1">DUF6589 domain-containing protein</fullName>
    </recommendedName>
</protein>
<keyword evidence="3" id="KW-1185">Reference proteome</keyword>
<accession>A0A9D3Y7S7</accession>